<protein>
    <recommendedName>
        <fullName evidence="6">Zn(2)-C6 fungal-type domain-containing protein</fullName>
    </recommendedName>
</protein>
<dbReference type="GeneID" id="54476023"/>
<keyword evidence="8" id="KW-1185">Reference proteome</keyword>
<evidence type="ECO:0000256" key="3">
    <source>
        <dbReference type="ARBA" id="ARBA00023125"/>
    </source>
</evidence>
<dbReference type="GO" id="GO:0008270">
    <property type="term" value="F:zinc ion binding"/>
    <property type="evidence" value="ECO:0007669"/>
    <property type="project" value="InterPro"/>
</dbReference>
<reference evidence="7" key="1">
    <citation type="journal article" date="2020" name="Stud. Mycol.">
        <title>101 Dothideomycetes genomes: a test case for predicting lifestyles and emergence of pathogens.</title>
        <authorList>
            <person name="Haridas S."/>
            <person name="Albert R."/>
            <person name="Binder M."/>
            <person name="Bloem J."/>
            <person name="Labutti K."/>
            <person name="Salamov A."/>
            <person name="Andreopoulos B."/>
            <person name="Baker S."/>
            <person name="Barry K."/>
            <person name="Bills G."/>
            <person name="Bluhm B."/>
            <person name="Cannon C."/>
            <person name="Castanera R."/>
            <person name="Culley D."/>
            <person name="Daum C."/>
            <person name="Ezra D."/>
            <person name="Gonzalez J."/>
            <person name="Henrissat B."/>
            <person name="Kuo A."/>
            <person name="Liang C."/>
            <person name="Lipzen A."/>
            <person name="Lutzoni F."/>
            <person name="Magnuson J."/>
            <person name="Mondo S."/>
            <person name="Nolan M."/>
            <person name="Ohm R."/>
            <person name="Pangilinan J."/>
            <person name="Park H.-J."/>
            <person name="Ramirez L."/>
            <person name="Alfaro M."/>
            <person name="Sun H."/>
            <person name="Tritt A."/>
            <person name="Yoshinaga Y."/>
            <person name="Zwiers L.-H."/>
            <person name="Turgeon B."/>
            <person name="Goodwin S."/>
            <person name="Spatafora J."/>
            <person name="Crous P."/>
            <person name="Grigoriev I."/>
        </authorList>
    </citation>
    <scope>NUCLEOTIDE SEQUENCE</scope>
    <source>
        <strain evidence="7">CBS 113389</strain>
    </source>
</reference>
<dbReference type="Pfam" id="PF00172">
    <property type="entry name" value="Zn_clus"/>
    <property type="match status" value="1"/>
</dbReference>
<name>A0A6A6PFD8_9PEZI</name>
<dbReference type="InterPro" id="IPR051439">
    <property type="entry name" value="XlnR/Xlr1"/>
</dbReference>
<organism evidence="7 8">
    <name type="scientific">Neohortaea acidophila</name>
    <dbReference type="NCBI Taxonomy" id="245834"/>
    <lineage>
        <taxon>Eukaryota</taxon>
        <taxon>Fungi</taxon>
        <taxon>Dikarya</taxon>
        <taxon>Ascomycota</taxon>
        <taxon>Pezizomycotina</taxon>
        <taxon>Dothideomycetes</taxon>
        <taxon>Dothideomycetidae</taxon>
        <taxon>Mycosphaerellales</taxon>
        <taxon>Teratosphaeriaceae</taxon>
        <taxon>Neohortaea</taxon>
    </lineage>
</organism>
<dbReference type="GO" id="GO:0003677">
    <property type="term" value="F:DNA binding"/>
    <property type="evidence" value="ECO:0007669"/>
    <property type="project" value="UniProtKB-KW"/>
</dbReference>
<dbReference type="PANTHER" id="PTHR47663">
    <property type="entry name" value="XYLANOLYTIC TRANSCRIPTIONAL ACTIVATOR XLNR-RELATED"/>
    <property type="match status" value="1"/>
</dbReference>
<evidence type="ECO:0000256" key="1">
    <source>
        <dbReference type="ARBA" id="ARBA00022833"/>
    </source>
</evidence>
<evidence type="ECO:0000259" key="6">
    <source>
        <dbReference type="PROSITE" id="PS50048"/>
    </source>
</evidence>
<keyword evidence="2" id="KW-0805">Transcription regulation</keyword>
<evidence type="ECO:0000313" key="8">
    <source>
        <dbReference type="Proteomes" id="UP000799767"/>
    </source>
</evidence>
<sequence>PSATAANKPANVRTQNACDACRISKSKCDGTVPCARCQNKWLACTTSRLHAKAVGPISAEHVATLQAQQRRLALAVSAMAHVIKQAESRGFVEDDSRASATVAPLSPVEMAHTLQRFAPDDPTAATVQVDSTPEYLESQSKKRRLIPNSDVPMADSPQLGGPAEDLHPFEKFFAMVKRQNIGNPMPVEPVPTASTQPGTAANEGLEIMDPSAPTFEFHPQLAPFVDLIDWEASLEHFVDSQYDGENFNWADLDTFNVPDTMS</sequence>
<dbReference type="AlphaFoldDB" id="A0A6A6PFD8"/>
<dbReference type="PROSITE" id="PS00463">
    <property type="entry name" value="ZN2_CY6_FUNGAL_1"/>
    <property type="match status" value="1"/>
</dbReference>
<accession>A0A6A6PFD8</accession>
<dbReference type="GO" id="GO:0000981">
    <property type="term" value="F:DNA-binding transcription factor activity, RNA polymerase II-specific"/>
    <property type="evidence" value="ECO:0007669"/>
    <property type="project" value="InterPro"/>
</dbReference>
<dbReference type="CDD" id="cd00067">
    <property type="entry name" value="GAL4"/>
    <property type="match status" value="1"/>
</dbReference>
<dbReference type="SUPFAM" id="SSF57701">
    <property type="entry name" value="Zn2/Cys6 DNA-binding domain"/>
    <property type="match status" value="1"/>
</dbReference>
<dbReference type="SMART" id="SM00066">
    <property type="entry name" value="GAL4"/>
    <property type="match status" value="1"/>
</dbReference>
<evidence type="ECO:0000256" key="4">
    <source>
        <dbReference type="ARBA" id="ARBA00023163"/>
    </source>
</evidence>
<evidence type="ECO:0000256" key="5">
    <source>
        <dbReference type="ARBA" id="ARBA00023242"/>
    </source>
</evidence>
<feature type="non-terminal residue" evidence="7">
    <location>
        <position position="1"/>
    </location>
</feature>
<dbReference type="InterPro" id="IPR001138">
    <property type="entry name" value="Zn2Cys6_DnaBD"/>
</dbReference>
<dbReference type="Proteomes" id="UP000799767">
    <property type="component" value="Unassembled WGS sequence"/>
</dbReference>
<keyword evidence="4" id="KW-0804">Transcription</keyword>
<feature type="domain" description="Zn(2)-C6 fungal-type" evidence="6">
    <location>
        <begin position="17"/>
        <end position="46"/>
    </location>
</feature>
<proteinExistence type="predicted"/>
<dbReference type="EMBL" id="MU001656">
    <property type="protein sequence ID" value="KAF2478431.1"/>
    <property type="molecule type" value="Genomic_DNA"/>
</dbReference>
<dbReference type="OrthoDB" id="10261408at2759"/>
<dbReference type="PROSITE" id="PS50048">
    <property type="entry name" value="ZN2_CY6_FUNGAL_2"/>
    <property type="match status" value="1"/>
</dbReference>
<dbReference type="InterPro" id="IPR036864">
    <property type="entry name" value="Zn2-C6_fun-type_DNA-bd_sf"/>
</dbReference>
<evidence type="ECO:0000256" key="2">
    <source>
        <dbReference type="ARBA" id="ARBA00023015"/>
    </source>
</evidence>
<dbReference type="RefSeq" id="XP_033585001.1">
    <property type="nucleotide sequence ID" value="XM_033735021.1"/>
</dbReference>
<evidence type="ECO:0000313" key="7">
    <source>
        <dbReference type="EMBL" id="KAF2478431.1"/>
    </source>
</evidence>
<keyword evidence="5" id="KW-0539">Nucleus</keyword>
<dbReference type="PANTHER" id="PTHR47663:SF1">
    <property type="entry name" value="XYLANOLYTIC TRANSCRIPTIONAL ACTIVATOR XLNR-RELATED"/>
    <property type="match status" value="1"/>
</dbReference>
<gene>
    <name evidence="7" type="ORF">BDY17DRAFT_306379</name>
</gene>
<dbReference type="Gene3D" id="4.10.240.10">
    <property type="entry name" value="Zn(2)-C6 fungal-type DNA-binding domain"/>
    <property type="match status" value="1"/>
</dbReference>
<keyword evidence="3" id="KW-0238">DNA-binding</keyword>
<keyword evidence="1" id="KW-0862">Zinc</keyword>